<accession>A0ABN7X418</accession>
<dbReference type="InterPro" id="IPR013083">
    <property type="entry name" value="Znf_RING/FYVE/PHD"/>
</dbReference>
<name>A0ABN7X418_GIGMA</name>
<organism evidence="1 2">
    <name type="scientific">Gigaspora margarita</name>
    <dbReference type="NCBI Taxonomy" id="4874"/>
    <lineage>
        <taxon>Eukaryota</taxon>
        <taxon>Fungi</taxon>
        <taxon>Fungi incertae sedis</taxon>
        <taxon>Mucoromycota</taxon>
        <taxon>Glomeromycotina</taxon>
        <taxon>Glomeromycetes</taxon>
        <taxon>Diversisporales</taxon>
        <taxon>Gigasporaceae</taxon>
        <taxon>Gigaspora</taxon>
    </lineage>
</organism>
<dbReference type="Gene3D" id="3.30.40.10">
    <property type="entry name" value="Zinc/RING finger domain, C3HC4 (zinc finger)"/>
    <property type="match status" value="1"/>
</dbReference>
<dbReference type="Proteomes" id="UP000789901">
    <property type="component" value="Unassembled WGS sequence"/>
</dbReference>
<evidence type="ECO:0000313" key="2">
    <source>
        <dbReference type="Proteomes" id="UP000789901"/>
    </source>
</evidence>
<feature type="non-terminal residue" evidence="1">
    <location>
        <position position="140"/>
    </location>
</feature>
<dbReference type="SUPFAM" id="SSF57850">
    <property type="entry name" value="RING/U-box"/>
    <property type="match status" value="1"/>
</dbReference>
<sequence>MINELAFRINNDRNAYFGLKLVNLVFDCIRGNPPPVMLQAPYNPPPIIHQQDYENCCICRTPLWDGVNDNLKVVVICNNRHAFHEDYIQRWFNRPNIPRTCIVCQREILIPFSQLDRNAIYRLDMRNRDRRLNLERSGRE</sequence>
<evidence type="ECO:0000313" key="1">
    <source>
        <dbReference type="EMBL" id="CAG8846248.1"/>
    </source>
</evidence>
<comment type="caution">
    <text evidence="1">The sequence shown here is derived from an EMBL/GenBank/DDBJ whole genome shotgun (WGS) entry which is preliminary data.</text>
</comment>
<dbReference type="EMBL" id="CAJVQB010082670">
    <property type="protein sequence ID" value="CAG8846248.1"/>
    <property type="molecule type" value="Genomic_DNA"/>
</dbReference>
<proteinExistence type="predicted"/>
<reference evidence="1 2" key="1">
    <citation type="submission" date="2021-06" db="EMBL/GenBank/DDBJ databases">
        <authorList>
            <person name="Kallberg Y."/>
            <person name="Tangrot J."/>
            <person name="Rosling A."/>
        </authorList>
    </citation>
    <scope>NUCLEOTIDE SEQUENCE [LARGE SCALE GENOMIC DNA]</scope>
    <source>
        <strain evidence="1 2">120-4 pot B 10/14</strain>
    </source>
</reference>
<keyword evidence="2" id="KW-1185">Reference proteome</keyword>
<protein>
    <submittedName>
        <fullName evidence="1">30537_t:CDS:1</fullName>
    </submittedName>
</protein>
<gene>
    <name evidence="1" type="ORF">GMARGA_LOCUS38072</name>
</gene>